<name>A0A557S0B5_9GAMM</name>
<evidence type="ECO:0000313" key="1">
    <source>
        <dbReference type="EMBL" id="TVO70870.1"/>
    </source>
</evidence>
<gene>
    <name evidence="1" type="ORF">FHP88_15560</name>
</gene>
<protein>
    <submittedName>
        <fullName evidence="1">Uncharacterized protein</fullName>
    </submittedName>
</protein>
<organism evidence="1 2">
    <name type="scientific">Sedimenticola selenatireducens</name>
    <dbReference type="NCBI Taxonomy" id="191960"/>
    <lineage>
        <taxon>Bacteria</taxon>
        <taxon>Pseudomonadati</taxon>
        <taxon>Pseudomonadota</taxon>
        <taxon>Gammaproteobacteria</taxon>
        <taxon>Chromatiales</taxon>
        <taxon>Sedimenticolaceae</taxon>
        <taxon>Sedimenticola</taxon>
    </lineage>
</organism>
<accession>A0A557S0B5</accession>
<dbReference type="EMBL" id="VMNH01000023">
    <property type="protein sequence ID" value="TVO70870.1"/>
    <property type="molecule type" value="Genomic_DNA"/>
</dbReference>
<dbReference type="RefSeq" id="WP_144360007.1">
    <property type="nucleotide sequence ID" value="NZ_VMNH01000023.1"/>
</dbReference>
<keyword evidence="2" id="KW-1185">Reference proteome</keyword>
<dbReference type="AlphaFoldDB" id="A0A557S0B5"/>
<comment type="caution">
    <text evidence="1">The sequence shown here is derived from an EMBL/GenBank/DDBJ whole genome shotgun (WGS) entry which is preliminary data.</text>
</comment>
<sequence length="114" mass="12749">MKNEISSDSVIEVLSQHIGKQKGISAQELAEACMQRSVMPGDLRQLRKVIQQLRGDGHHICAHPATGYFIAENAEELDATCEFLYDRAISSLKQISRMKKVAMPDIRGQLRLPT</sequence>
<proteinExistence type="predicted"/>
<dbReference type="Proteomes" id="UP000316649">
    <property type="component" value="Unassembled WGS sequence"/>
</dbReference>
<dbReference type="OrthoDB" id="6058284at2"/>
<reference evidence="1 2" key="1">
    <citation type="submission" date="2019-07" db="EMBL/GenBank/DDBJ databases">
        <title>The pathways for chlorine oxyanion respiration interact through the shared metabolite chlorate.</title>
        <authorList>
            <person name="Barnum T.P."/>
            <person name="Cheng Y."/>
            <person name="Hill K.A."/>
            <person name="Lucas L.N."/>
            <person name="Carlson H.K."/>
            <person name="Coates J.D."/>
        </authorList>
    </citation>
    <scope>NUCLEOTIDE SEQUENCE [LARGE SCALE GENOMIC DNA]</scope>
    <source>
        <strain evidence="1 2">BK-1</strain>
    </source>
</reference>
<evidence type="ECO:0000313" key="2">
    <source>
        <dbReference type="Proteomes" id="UP000316649"/>
    </source>
</evidence>